<dbReference type="Gene3D" id="3.40.630.10">
    <property type="entry name" value="Zn peptidases"/>
    <property type="match status" value="1"/>
</dbReference>
<reference evidence="3" key="1">
    <citation type="journal article" date="2019" name="Int. J. Syst. Evol. Microbiol.">
        <title>The Global Catalogue of Microorganisms (GCM) 10K type strain sequencing project: providing services to taxonomists for standard genome sequencing and annotation.</title>
        <authorList>
            <consortium name="The Broad Institute Genomics Platform"/>
            <consortium name="The Broad Institute Genome Sequencing Center for Infectious Disease"/>
            <person name="Wu L."/>
            <person name="Ma J."/>
        </authorList>
    </citation>
    <scope>NUCLEOTIDE SEQUENCE [LARGE SCALE GENOMIC DNA]</scope>
    <source>
        <strain evidence="3">JCM 4866</strain>
    </source>
</reference>
<sequence length="463" mass="50389">MTTGPTQELTTGAIQELLGTLPLIDRFCTVDELHAFIDRLAADRSDVCRLRRIGTSRLGEPLRLLSVGHGRRNALVVGGPHPNEPVGLLTVQHLAQLVADTPALRDGADLTWHFIPCLDPDGTRLNEGWLDGPYTLRHYHTEFYRPGFADQPEWTFPVTDDAAWFDRMLPETQALARVIDELRPDFQYSLHNADFGGVFFILSRPLPGVADDLAAIAAAHDVLLSRGSVDTLGWTESGPGVYLMPSAGELTAAAARHGTPPDSGLSSSHYAQPHGTTTLITEVPLWRDARANDLTPAGRHGDVLREAARQLGADRQELRGLLEQAKPYLVVPTPMRAALAGHLQQSADLALAYGAMAGAGQERDATVADAFAARCIVHMLRLRGAGLLNRRLGLECAAGNQPPAVRSALARTRRLFEDWCADAERELTAEVHPLRDLVAVQMGAALAVLRRLGSRHEKDVQRP</sequence>
<proteinExistence type="predicted"/>
<accession>A0ABQ2XUZ8</accession>
<keyword evidence="2" id="KW-0645">Protease</keyword>
<dbReference type="Proteomes" id="UP000617743">
    <property type="component" value="Unassembled WGS sequence"/>
</dbReference>
<keyword evidence="2" id="KW-0378">Hydrolase</keyword>
<gene>
    <name evidence="2" type="ORF">GCM10010383_73220</name>
</gene>
<keyword evidence="2" id="KW-0121">Carboxypeptidase</keyword>
<keyword evidence="3" id="KW-1185">Reference proteome</keyword>
<dbReference type="EMBL" id="BMWC01000017">
    <property type="protein sequence ID" value="GGX32269.1"/>
    <property type="molecule type" value="Genomic_DNA"/>
</dbReference>
<comment type="caution">
    <text evidence="2">The sequence shown here is derived from an EMBL/GenBank/DDBJ whole genome shotgun (WGS) entry which is preliminary data.</text>
</comment>
<name>A0ABQ2XUZ8_9ACTN</name>
<dbReference type="RefSeq" id="WP_190054591.1">
    <property type="nucleotide sequence ID" value="NZ_BMWC01000017.1"/>
</dbReference>
<evidence type="ECO:0000313" key="3">
    <source>
        <dbReference type="Proteomes" id="UP000617743"/>
    </source>
</evidence>
<dbReference type="SUPFAM" id="SSF53187">
    <property type="entry name" value="Zn-dependent exopeptidases"/>
    <property type="match status" value="1"/>
</dbReference>
<evidence type="ECO:0000259" key="1">
    <source>
        <dbReference type="Pfam" id="PF00246"/>
    </source>
</evidence>
<feature type="domain" description="Peptidase M14" evidence="1">
    <location>
        <begin position="34"/>
        <end position="125"/>
    </location>
</feature>
<organism evidence="2 3">
    <name type="scientific">Streptomyces lomondensis</name>
    <dbReference type="NCBI Taxonomy" id="68229"/>
    <lineage>
        <taxon>Bacteria</taxon>
        <taxon>Bacillati</taxon>
        <taxon>Actinomycetota</taxon>
        <taxon>Actinomycetes</taxon>
        <taxon>Kitasatosporales</taxon>
        <taxon>Streptomycetaceae</taxon>
        <taxon>Streptomyces</taxon>
    </lineage>
</organism>
<dbReference type="InterPro" id="IPR000834">
    <property type="entry name" value="Peptidase_M14"/>
</dbReference>
<dbReference type="GO" id="GO:0004180">
    <property type="term" value="F:carboxypeptidase activity"/>
    <property type="evidence" value="ECO:0007669"/>
    <property type="project" value="UniProtKB-KW"/>
</dbReference>
<protein>
    <submittedName>
        <fullName evidence="2">Zinc carboxypeptidase</fullName>
    </submittedName>
</protein>
<evidence type="ECO:0000313" key="2">
    <source>
        <dbReference type="EMBL" id="GGX32269.1"/>
    </source>
</evidence>
<dbReference type="Pfam" id="PF00246">
    <property type="entry name" value="Peptidase_M14"/>
    <property type="match status" value="1"/>
</dbReference>